<dbReference type="InterPro" id="IPR039556">
    <property type="entry name" value="ICL/PEPM"/>
</dbReference>
<organism evidence="1 2">
    <name type="scientific">Nesterenkonia halobia</name>
    <dbReference type="NCBI Taxonomy" id="37922"/>
    <lineage>
        <taxon>Bacteria</taxon>
        <taxon>Bacillati</taxon>
        <taxon>Actinomycetota</taxon>
        <taxon>Actinomycetes</taxon>
        <taxon>Micrococcales</taxon>
        <taxon>Micrococcaceae</taxon>
        <taxon>Nesterenkonia</taxon>
    </lineage>
</organism>
<reference evidence="2" key="1">
    <citation type="journal article" date="2019" name="Int. J. Syst. Evol. Microbiol.">
        <title>The Global Catalogue of Microorganisms (GCM) 10K type strain sequencing project: providing services to taxonomists for standard genome sequencing and annotation.</title>
        <authorList>
            <consortium name="The Broad Institute Genomics Platform"/>
            <consortium name="The Broad Institute Genome Sequencing Center for Infectious Disease"/>
            <person name="Wu L."/>
            <person name="Ma J."/>
        </authorList>
    </citation>
    <scope>NUCLEOTIDE SEQUENCE [LARGE SCALE GENOMIC DNA]</scope>
    <source>
        <strain evidence="2">JCM 11483</strain>
    </source>
</reference>
<keyword evidence="2" id="KW-1185">Reference proteome</keyword>
<dbReference type="Proteomes" id="UP001501736">
    <property type="component" value="Unassembled WGS sequence"/>
</dbReference>
<dbReference type="PANTHER" id="PTHR42905">
    <property type="entry name" value="PHOSPHOENOLPYRUVATE CARBOXYLASE"/>
    <property type="match status" value="1"/>
</dbReference>
<dbReference type="CDD" id="cd00377">
    <property type="entry name" value="ICL_PEPM"/>
    <property type="match status" value="1"/>
</dbReference>
<dbReference type="Gene3D" id="3.20.20.60">
    <property type="entry name" value="Phosphoenolpyruvate-binding domains"/>
    <property type="match status" value="1"/>
</dbReference>
<dbReference type="InterPro" id="IPR040442">
    <property type="entry name" value="Pyrv_kinase-like_dom_sf"/>
</dbReference>
<proteinExistence type="predicted"/>
<accession>A0ABP6R7X8</accession>
<evidence type="ECO:0000313" key="2">
    <source>
        <dbReference type="Proteomes" id="UP001501736"/>
    </source>
</evidence>
<dbReference type="Pfam" id="PF13714">
    <property type="entry name" value="PEP_mutase"/>
    <property type="match status" value="1"/>
</dbReference>
<dbReference type="SUPFAM" id="SSF51621">
    <property type="entry name" value="Phosphoenolpyruvate/pyruvate domain"/>
    <property type="match status" value="1"/>
</dbReference>
<evidence type="ECO:0000313" key="1">
    <source>
        <dbReference type="EMBL" id="GAA3280431.1"/>
    </source>
</evidence>
<dbReference type="PANTHER" id="PTHR42905:SF16">
    <property type="entry name" value="CARBOXYPHOSPHONOENOLPYRUVATE PHOSPHONOMUTASE-LIKE PROTEIN (AFU_ORTHOLOGUE AFUA_5G07230)"/>
    <property type="match status" value="1"/>
</dbReference>
<dbReference type="EMBL" id="BAAAYG010000002">
    <property type="protein sequence ID" value="GAA3280431.1"/>
    <property type="molecule type" value="Genomic_DNA"/>
</dbReference>
<protein>
    <submittedName>
        <fullName evidence="1">Oxaloacetate decarboxylase</fullName>
    </submittedName>
</protein>
<dbReference type="RefSeq" id="WP_344717740.1">
    <property type="nucleotide sequence ID" value="NZ_BAAAYG010000002.1"/>
</dbReference>
<comment type="caution">
    <text evidence="1">The sequence shown here is derived from an EMBL/GenBank/DDBJ whole genome shotgun (WGS) entry which is preliminary data.</text>
</comment>
<name>A0ABP6R7X8_9MICC</name>
<dbReference type="InterPro" id="IPR015813">
    <property type="entry name" value="Pyrv/PenolPyrv_kinase-like_dom"/>
</dbReference>
<gene>
    <name evidence="1" type="ORF">GCM10020260_04720</name>
</gene>
<sequence>MSHPTHAPAAARRLQEMHHRDRPIVLPTVWDAWSARTVASAGFEALTVGSHPVADSRGSADGETMTLDEALDGVARVVGAVDVPVSADLEAGYGTSPEELVDRLLETGAVGLNLEDTVPARGAMRSPEEHADYIRRMRVRADAAGVPLVINARTDAFKHAGSLQDPTAEALHRLRLMEEAGADCLYPVAVPSTAVLEQLLAAVSTPLNVTAHPERGAVPDQLDLDRLAALGVRRVSFGPLLQQAAGEHIAQLLDGWR</sequence>